<accession>A0A8T2A979</accession>
<name>A0A8T2A979_9BRAS</name>
<sequence length="38" mass="4542">MALIFHCLAERRCCFYRLGPAMRSIFLCFFNFDFDLSS</sequence>
<dbReference type="AlphaFoldDB" id="A0A8T2A979"/>
<reference evidence="1 2" key="1">
    <citation type="submission" date="2020-12" db="EMBL/GenBank/DDBJ databases">
        <title>Concerted genomic and epigenomic changes stabilize Arabidopsis allopolyploids.</title>
        <authorList>
            <person name="Chen Z."/>
        </authorList>
    </citation>
    <scope>NUCLEOTIDE SEQUENCE [LARGE SCALE GENOMIC DNA]</scope>
    <source>
        <strain evidence="1">Allo738</strain>
        <tissue evidence="1">Leaf</tissue>
    </source>
</reference>
<dbReference type="EMBL" id="JAEFBK010000009">
    <property type="protein sequence ID" value="KAG7569300.1"/>
    <property type="molecule type" value="Genomic_DNA"/>
</dbReference>
<protein>
    <submittedName>
        <fullName evidence="1">Uncharacterized protein</fullName>
    </submittedName>
</protein>
<organism evidence="1 2">
    <name type="scientific">Arabidopsis thaliana x Arabidopsis arenosa</name>
    <dbReference type="NCBI Taxonomy" id="1240361"/>
    <lineage>
        <taxon>Eukaryota</taxon>
        <taxon>Viridiplantae</taxon>
        <taxon>Streptophyta</taxon>
        <taxon>Embryophyta</taxon>
        <taxon>Tracheophyta</taxon>
        <taxon>Spermatophyta</taxon>
        <taxon>Magnoliopsida</taxon>
        <taxon>eudicotyledons</taxon>
        <taxon>Gunneridae</taxon>
        <taxon>Pentapetalae</taxon>
        <taxon>rosids</taxon>
        <taxon>malvids</taxon>
        <taxon>Brassicales</taxon>
        <taxon>Brassicaceae</taxon>
        <taxon>Camelineae</taxon>
        <taxon>Arabidopsis</taxon>
    </lineage>
</organism>
<dbReference type="Proteomes" id="UP000694240">
    <property type="component" value="Chromosome 9"/>
</dbReference>
<proteinExistence type="predicted"/>
<keyword evidence="2" id="KW-1185">Reference proteome</keyword>
<gene>
    <name evidence="1" type="ORF">ISN45_Aa04g020340</name>
</gene>
<evidence type="ECO:0000313" key="2">
    <source>
        <dbReference type="Proteomes" id="UP000694240"/>
    </source>
</evidence>
<comment type="caution">
    <text evidence="1">The sequence shown here is derived from an EMBL/GenBank/DDBJ whole genome shotgun (WGS) entry which is preliminary data.</text>
</comment>
<evidence type="ECO:0000313" key="1">
    <source>
        <dbReference type="EMBL" id="KAG7569300.1"/>
    </source>
</evidence>